<dbReference type="InterPro" id="IPR050115">
    <property type="entry name" value="Proteasome_alpha"/>
</dbReference>
<accession>A0A9P6GZH1</accession>
<reference evidence="2 3" key="1">
    <citation type="journal article" date="2020" name="Genome Biol. Evol.">
        <title>Comparative genomics of strictly vertically transmitted, feminizing microsporidia endosymbionts of amphipod crustaceans.</title>
        <authorList>
            <person name="Cormier A."/>
            <person name="Chebbi M.A."/>
            <person name="Giraud I."/>
            <person name="Wattier R."/>
            <person name="Teixeira M."/>
            <person name="Gilbert C."/>
            <person name="Rigaud T."/>
            <person name="Cordaux R."/>
        </authorList>
    </citation>
    <scope>NUCLEOTIDE SEQUENCE [LARGE SCALE GENOMIC DNA]</scope>
    <source>
        <strain evidence="2 3">Ou3-Ou53</strain>
    </source>
</reference>
<dbReference type="Proteomes" id="UP000740883">
    <property type="component" value="Unassembled WGS sequence"/>
</dbReference>
<keyword evidence="3" id="KW-1185">Reference proteome</keyword>
<dbReference type="Gene3D" id="3.60.20.10">
    <property type="entry name" value="Glutamine Phosphoribosylpyrophosphate, subunit 1, domain 1"/>
    <property type="match status" value="1"/>
</dbReference>
<dbReference type="EMBL" id="SBJO01000065">
    <property type="protein sequence ID" value="KAF9763625.1"/>
    <property type="molecule type" value="Genomic_DNA"/>
</dbReference>
<proteinExistence type="predicted"/>
<evidence type="ECO:0000256" key="1">
    <source>
        <dbReference type="ARBA" id="ARBA00022942"/>
    </source>
</evidence>
<sequence length="243" mass="27619">MSILDGGPIYTSTGDILQIQYAQKRADAGNTCIALKSIHGAVMLMEKPIENNLFITETDSRILKVTNEIYHMASGIETDLKHINVRLGGELLKWKHRHQEPVSPEVYRTYLSHDVYEHTAYSNLRVFGINILSCIKYENVYKILSTDCYGHSVFLKANAVGKGSRIAKTELEKLDLDDMPVKDMVENGIRILYKAFDPVKDKPFDIEIGLFTNDNSGEFVKLNKEDFAEMVEKYKNFSVDGEE</sequence>
<dbReference type="InterPro" id="IPR001353">
    <property type="entry name" value="Proteasome_sua/b"/>
</dbReference>
<evidence type="ECO:0000313" key="3">
    <source>
        <dbReference type="Proteomes" id="UP000740883"/>
    </source>
</evidence>
<dbReference type="SUPFAM" id="SSF56235">
    <property type="entry name" value="N-terminal nucleophile aminohydrolases (Ntn hydrolases)"/>
    <property type="match status" value="1"/>
</dbReference>
<comment type="caution">
    <text evidence="2">The sequence shown here is derived from an EMBL/GenBank/DDBJ whole genome shotgun (WGS) entry which is preliminary data.</text>
</comment>
<dbReference type="InterPro" id="IPR029055">
    <property type="entry name" value="Ntn_hydrolases_N"/>
</dbReference>
<name>A0A9P6GZH1_9MICR</name>
<dbReference type="AlphaFoldDB" id="A0A9P6GZH1"/>
<protein>
    <submittedName>
        <fullName evidence="2">Proteasome subunit alpha type-7</fullName>
    </submittedName>
</protein>
<organism evidence="2 3">
    <name type="scientific">Nosema granulosis</name>
    <dbReference type="NCBI Taxonomy" id="83296"/>
    <lineage>
        <taxon>Eukaryota</taxon>
        <taxon>Fungi</taxon>
        <taxon>Fungi incertae sedis</taxon>
        <taxon>Microsporidia</taxon>
        <taxon>Nosematidae</taxon>
        <taxon>Nosema</taxon>
    </lineage>
</organism>
<dbReference type="GO" id="GO:0005839">
    <property type="term" value="C:proteasome core complex"/>
    <property type="evidence" value="ECO:0007669"/>
    <property type="project" value="InterPro"/>
</dbReference>
<evidence type="ECO:0000313" key="2">
    <source>
        <dbReference type="EMBL" id="KAF9763625.1"/>
    </source>
</evidence>
<dbReference type="OrthoDB" id="40134at2759"/>
<gene>
    <name evidence="2" type="primary">PRE10</name>
    <name evidence="2" type="ORF">NGRA_1163</name>
</gene>
<dbReference type="Pfam" id="PF00227">
    <property type="entry name" value="Proteasome"/>
    <property type="match status" value="1"/>
</dbReference>
<keyword evidence="1 2" id="KW-0647">Proteasome</keyword>
<dbReference type="GO" id="GO:0051603">
    <property type="term" value="P:proteolysis involved in protein catabolic process"/>
    <property type="evidence" value="ECO:0007669"/>
    <property type="project" value="InterPro"/>
</dbReference>
<dbReference type="PANTHER" id="PTHR11599">
    <property type="entry name" value="PROTEASOME SUBUNIT ALPHA/BETA"/>
    <property type="match status" value="1"/>
</dbReference>